<evidence type="ECO:0000313" key="2">
    <source>
        <dbReference type="Proteomes" id="UP000011668"/>
    </source>
</evidence>
<dbReference type="AlphaFoldDB" id="L8X1S6"/>
<proteinExistence type="predicted"/>
<name>L8X1S6_THACA</name>
<gene>
    <name evidence="1" type="ORF">AG1IA_02906</name>
</gene>
<organism evidence="1 2">
    <name type="scientific">Thanatephorus cucumeris (strain AG1-IA)</name>
    <name type="common">Rice sheath blight fungus</name>
    <name type="synonym">Rhizoctonia solani</name>
    <dbReference type="NCBI Taxonomy" id="983506"/>
    <lineage>
        <taxon>Eukaryota</taxon>
        <taxon>Fungi</taxon>
        <taxon>Dikarya</taxon>
        <taxon>Basidiomycota</taxon>
        <taxon>Agaricomycotina</taxon>
        <taxon>Agaricomycetes</taxon>
        <taxon>Cantharellales</taxon>
        <taxon>Ceratobasidiaceae</taxon>
        <taxon>Rhizoctonia</taxon>
        <taxon>Rhizoctonia solani AG-1</taxon>
    </lineage>
</organism>
<reference evidence="1 2" key="1">
    <citation type="journal article" date="2013" name="Nat. Commun.">
        <title>The evolution and pathogenic mechanisms of the rice sheath blight pathogen.</title>
        <authorList>
            <person name="Zheng A."/>
            <person name="Lin R."/>
            <person name="Xu L."/>
            <person name="Qin P."/>
            <person name="Tang C."/>
            <person name="Ai P."/>
            <person name="Zhang D."/>
            <person name="Liu Y."/>
            <person name="Sun Z."/>
            <person name="Feng H."/>
            <person name="Wang Y."/>
            <person name="Chen Y."/>
            <person name="Liang X."/>
            <person name="Fu R."/>
            <person name="Li Q."/>
            <person name="Zhang J."/>
            <person name="Yu X."/>
            <person name="Xie Z."/>
            <person name="Ding L."/>
            <person name="Guan P."/>
            <person name="Tang J."/>
            <person name="Liang Y."/>
            <person name="Wang S."/>
            <person name="Deng Q."/>
            <person name="Li S."/>
            <person name="Zhu J."/>
            <person name="Wang L."/>
            <person name="Liu H."/>
            <person name="Li P."/>
        </authorList>
    </citation>
    <scope>NUCLEOTIDE SEQUENCE [LARGE SCALE GENOMIC DNA]</scope>
    <source>
        <strain evidence="2">AG-1 IA</strain>
    </source>
</reference>
<dbReference type="EMBL" id="AFRT01000612">
    <property type="protein sequence ID" value="ELU43052.1"/>
    <property type="molecule type" value="Genomic_DNA"/>
</dbReference>
<accession>L8X1S6</accession>
<protein>
    <submittedName>
        <fullName evidence="1">Uncharacterized protein</fullName>
    </submittedName>
</protein>
<keyword evidence="2" id="KW-1185">Reference proteome</keyword>
<dbReference type="Proteomes" id="UP000011668">
    <property type="component" value="Unassembled WGS sequence"/>
</dbReference>
<sequence length="117" mass="13119">MKKIFVPYTFRCCRLTSSHCVYDTCDFNHLGRVLVVTILPSASGIAYESSPHSVTIALDLILSTNMRLFPIMSTGTGFCYSNLGSGVSSTLYPQEGVLWYLQLYQARLGKYSRQFTI</sequence>
<comment type="caution">
    <text evidence="1">The sequence shown here is derived from an EMBL/GenBank/DDBJ whole genome shotgun (WGS) entry which is preliminary data.</text>
</comment>
<dbReference type="HOGENOM" id="CLU_2086422_0_0_1"/>
<evidence type="ECO:0000313" key="1">
    <source>
        <dbReference type="EMBL" id="ELU43052.1"/>
    </source>
</evidence>